<dbReference type="NCBIfam" id="TIGR01711">
    <property type="entry name" value="gspJ"/>
    <property type="match status" value="1"/>
</dbReference>
<comment type="similarity">
    <text evidence="2">Belongs to the GSP J family.</text>
</comment>
<protein>
    <recommendedName>
        <fullName evidence="3">Type II secretion system protein J</fullName>
    </recommendedName>
</protein>
<feature type="region of interest" description="Disordered" evidence="11">
    <location>
        <begin position="196"/>
        <end position="227"/>
    </location>
</feature>
<dbReference type="AlphaFoldDB" id="A0A418XMW1"/>
<evidence type="ECO:0000256" key="6">
    <source>
        <dbReference type="ARBA" id="ARBA00022519"/>
    </source>
</evidence>
<comment type="caution">
    <text evidence="13">The sequence shown here is derived from an EMBL/GenBank/DDBJ whole genome shotgun (WGS) entry which is preliminary data.</text>
</comment>
<dbReference type="EMBL" id="QYUR01000002">
    <property type="protein sequence ID" value="RJG13776.1"/>
    <property type="molecule type" value="Genomic_DNA"/>
</dbReference>
<feature type="coiled-coil region" evidence="10">
    <location>
        <begin position="40"/>
        <end position="67"/>
    </location>
</feature>
<dbReference type="InterPro" id="IPR012902">
    <property type="entry name" value="N_methyl_site"/>
</dbReference>
<keyword evidence="4" id="KW-1003">Cell membrane</keyword>
<evidence type="ECO:0000256" key="9">
    <source>
        <dbReference type="ARBA" id="ARBA00023136"/>
    </source>
</evidence>
<evidence type="ECO:0000256" key="2">
    <source>
        <dbReference type="ARBA" id="ARBA00011084"/>
    </source>
</evidence>
<evidence type="ECO:0000313" key="13">
    <source>
        <dbReference type="EMBL" id="RJG13776.1"/>
    </source>
</evidence>
<evidence type="ECO:0000313" key="14">
    <source>
        <dbReference type="Proteomes" id="UP000284021"/>
    </source>
</evidence>
<dbReference type="GO" id="GO:0015627">
    <property type="term" value="C:type II protein secretion system complex"/>
    <property type="evidence" value="ECO:0007669"/>
    <property type="project" value="InterPro"/>
</dbReference>
<evidence type="ECO:0000256" key="10">
    <source>
        <dbReference type="SAM" id="Coils"/>
    </source>
</evidence>
<keyword evidence="14" id="KW-1185">Reference proteome</keyword>
<dbReference type="InterPro" id="IPR051621">
    <property type="entry name" value="T2SS_protein_J"/>
</dbReference>
<dbReference type="Gene3D" id="2.10.70.20">
    <property type="entry name" value="gspk-gspi-gspj complex like domains"/>
    <property type="match status" value="1"/>
</dbReference>
<keyword evidence="9 12" id="KW-0472">Membrane</keyword>
<sequence>MRRSAGFTLLELLIAIAIFALLGLGTYRMLNSVLRTDTATRVQEQQLRELIRAMAALERDVLQVVARPVRDPFGEPRAALLGEDGDHPALEFTRNGWRNPMGAPRSRLQRVRWELSGEQWQRRYWTVLDQAQDSQPRVQQALDGVTHFAVRYMDREGRWLESWPPAEGADDKRLQQLPKAVELVLAHRRYGQLRRVLRLPDMPKDADQNDAGGGGEQAPEAEPEAGS</sequence>
<dbReference type="RefSeq" id="WP_119954327.1">
    <property type="nucleotide sequence ID" value="NZ_QYUR01000002.1"/>
</dbReference>
<reference evidence="13 14" key="1">
    <citation type="submission" date="2018-09" db="EMBL/GenBank/DDBJ databases">
        <authorList>
            <person name="Zhu H."/>
        </authorList>
    </citation>
    <scope>NUCLEOTIDE SEQUENCE [LARGE SCALE GENOMIC DNA]</scope>
    <source>
        <strain evidence="13 14">K1S02-6</strain>
    </source>
</reference>
<keyword evidence="5" id="KW-0488">Methylation</keyword>
<dbReference type="Pfam" id="PF11612">
    <property type="entry name" value="T2SSJ"/>
    <property type="match status" value="1"/>
</dbReference>
<evidence type="ECO:0000256" key="3">
    <source>
        <dbReference type="ARBA" id="ARBA00021539"/>
    </source>
</evidence>
<evidence type="ECO:0000256" key="12">
    <source>
        <dbReference type="SAM" id="Phobius"/>
    </source>
</evidence>
<evidence type="ECO:0000256" key="8">
    <source>
        <dbReference type="ARBA" id="ARBA00022989"/>
    </source>
</evidence>
<name>A0A418XMW1_9PSED</name>
<dbReference type="NCBIfam" id="TIGR02532">
    <property type="entry name" value="IV_pilin_GFxxxE"/>
    <property type="match status" value="1"/>
</dbReference>
<evidence type="ECO:0000256" key="11">
    <source>
        <dbReference type="SAM" id="MobiDB-lite"/>
    </source>
</evidence>
<dbReference type="SUPFAM" id="SSF54523">
    <property type="entry name" value="Pili subunits"/>
    <property type="match status" value="1"/>
</dbReference>
<gene>
    <name evidence="13" type="primary">gspJ</name>
    <name evidence="13" type="ORF">D3879_11250</name>
</gene>
<dbReference type="PANTHER" id="PTHR39583">
    <property type="entry name" value="TYPE II SECRETION SYSTEM PROTEIN J-RELATED"/>
    <property type="match status" value="1"/>
</dbReference>
<dbReference type="InterPro" id="IPR045584">
    <property type="entry name" value="Pilin-like"/>
</dbReference>
<accession>A0A418XMW1</accession>
<dbReference type="Proteomes" id="UP000284021">
    <property type="component" value="Unassembled WGS sequence"/>
</dbReference>
<organism evidence="13 14">
    <name type="scientific">Pseudomonas cavernicola</name>
    <dbReference type="NCBI Taxonomy" id="2320866"/>
    <lineage>
        <taxon>Bacteria</taxon>
        <taxon>Pseudomonadati</taxon>
        <taxon>Pseudomonadota</taxon>
        <taxon>Gammaproteobacteria</taxon>
        <taxon>Pseudomonadales</taxon>
        <taxon>Pseudomonadaceae</taxon>
        <taxon>Pseudomonas</taxon>
    </lineage>
</organism>
<proteinExistence type="inferred from homology"/>
<dbReference type="InterPro" id="IPR010055">
    <property type="entry name" value="T2SS_protein-GspJ"/>
</dbReference>
<comment type="subcellular location">
    <subcellularLocation>
        <location evidence="1">Cell inner membrane</location>
        <topology evidence="1">Single-pass membrane protein</topology>
    </subcellularLocation>
</comment>
<dbReference type="GO" id="GO:0005886">
    <property type="term" value="C:plasma membrane"/>
    <property type="evidence" value="ECO:0007669"/>
    <property type="project" value="UniProtKB-SubCell"/>
</dbReference>
<evidence type="ECO:0000256" key="5">
    <source>
        <dbReference type="ARBA" id="ARBA00022481"/>
    </source>
</evidence>
<evidence type="ECO:0000256" key="1">
    <source>
        <dbReference type="ARBA" id="ARBA00004377"/>
    </source>
</evidence>
<dbReference type="Pfam" id="PF07963">
    <property type="entry name" value="N_methyl"/>
    <property type="match status" value="1"/>
</dbReference>
<dbReference type="GO" id="GO:0015628">
    <property type="term" value="P:protein secretion by the type II secretion system"/>
    <property type="evidence" value="ECO:0007669"/>
    <property type="project" value="InterPro"/>
</dbReference>
<evidence type="ECO:0000256" key="7">
    <source>
        <dbReference type="ARBA" id="ARBA00022692"/>
    </source>
</evidence>
<evidence type="ECO:0000256" key="4">
    <source>
        <dbReference type="ARBA" id="ARBA00022475"/>
    </source>
</evidence>
<keyword evidence="8 12" id="KW-1133">Transmembrane helix</keyword>
<dbReference type="OrthoDB" id="9794345at2"/>
<keyword evidence="6" id="KW-0997">Cell inner membrane</keyword>
<keyword evidence="10" id="KW-0175">Coiled coil</keyword>
<dbReference type="Gene3D" id="3.10.610.10">
    <property type="entry name" value="GSPII I/J protein-like"/>
    <property type="match status" value="1"/>
</dbReference>
<dbReference type="PANTHER" id="PTHR39583:SF2">
    <property type="entry name" value="TYPE II SECRETION SYSTEM PROTEIN J"/>
    <property type="match status" value="1"/>
</dbReference>
<feature type="transmembrane region" description="Helical" evidence="12">
    <location>
        <begin position="12"/>
        <end position="30"/>
    </location>
</feature>
<keyword evidence="7 12" id="KW-0812">Transmembrane</keyword>